<name>A0A1K0FHI1_9ACTN</name>
<protein>
    <submittedName>
        <fullName evidence="1">Uncharacterized protein</fullName>
    </submittedName>
</protein>
<proteinExistence type="predicted"/>
<reference evidence="1 2" key="1">
    <citation type="submission" date="2016-09" db="EMBL/GenBank/DDBJ databases">
        <title>Couchioplanes caeruleus draft genome sequence.</title>
        <authorList>
            <person name="Sheehan J."/>
            <person name="Caffrey P."/>
        </authorList>
    </citation>
    <scope>NUCLEOTIDE SEQUENCE [LARGE SCALE GENOMIC DNA]</scope>
    <source>
        <strain evidence="1 2">DSM 43634</strain>
    </source>
</reference>
<comment type="caution">
    <text evidence="1">The sequence shown here is derived from an EMBL/GenBank/DDBJ whole genome shotgun (WGS) entry which is preliminary data.</text>
</comment>
<gene>
    <name evidence="1" type="ORF">BG844_21435</name>
</gene>
<organism evidence="1 2">
    <name type="scientific">Couchioplanes caeruleus subsp. caeruleus</name>
    <dbReference type="NCBI Taxonomy" id="56427"/>
    <lineage>
        <taxon>Bacteria</taxon>
        <taxon>Bacillati</taxon>
        <taxon>Actinomycetota</taxon>
        <taxon>Actinomycetes</taxon>
        <taxon>Micromonosporales</taxon>
        <taxon>Micromonosporaceae</taxon>
        <taxon>Couchioplanes</taxon>
    </lineage>
</organism>
<dbReference type="Proteomes" id="UP000182486">
    <property type="component" value="Unassembled WGS sequence"/>
</dbReference>
<keyword evidence="2" id="KW-1185">Reference proteome</keyword>
<evidence type="ECO:0000313" key="2">
    <source>
        <dbReference type="Proteomes" id="UP000182486"/>
    </source>
</evidence>
<dbReference type="EMBL" id="MEIA01000227">
    <property type="protein sequence ID" value="OJF12285.1"/>
    <property type="molecule type" value="Genomic_DNA"/>
</dbReference>
<evidence type="ECO:0000313" key="1">
    <source>
        <dbReference type="EMBL" id="OJF12285.1"/>
    </source>
</evidence>
<sequence length="69" mass="7684">MLQDGRMGHFDGSVQARYSHITPAMRRQFLAHLTTLWEGALDARLGMASHSPVAVLDHLLDARRKEGGE</sequence>
<accession>A0A1K0FHI1</accession>
<dbReference type="AlphaFoldDB" id="A0A1K0FHI1"/>